<reference evidence="1" key="1">
    <citation type="submission" date="2015-12" db="EMBL/GenBank/DDBJ databases">
        <authorList>
            <person name="Tikhonova T.V."/>
            <person name="Pavlov A.R."/>
            <person name="Beletsky A.V."/>
            <person name="Mardanov A.V."/>
            <person name="Sorokin D.Y."/>
            <person name="Ravin N.V."/>
            <person name="Popov V.O."/>
        </authorList>
    </citation>
    <scope>NUCLEOTIDE SEQUENCE</scope>
    <source>
        <strain evidence="1">DSM 14787</strain>
    </source>
</reference>
<protein>
    <recommendedName>
        <fullName evidence="3">TIGR02001 family outer membrane protein</fullName>
    </recommendedName>
</protein>
<sequence length="204" mass="22297">MSNYLFRGVTQTDDSAAIQGGLDFEHESGFYAGTWASNVDFGDDTGYELDLYLGFASELGNGIGYDVGYLYYAYPDSSDSIDFGEIYGEVSFNMFKAGLAYTVNSDNDDDLFDTGDIYYYIGADIPLPEDFALGLTLGYYDFDIDGKDGVSASYGHFAASLVKDAATYGEFSFNLEYADIGETDALGSSNSDDLKVWVGWSKTF</sequence>
<dbReference type="HOGENOM" id="CLU_074587_1_0_6"/>
<dbReference type="eggNOG" id="ENOG502Z9NJ">
    <property type="taxonomic scope" value="Bacteria"/>
</dbReference>
<dbReference type="Proteomes" id="UP000010809">
    <property type="component" value="Chromosome"/>
</dbReference>
<gene>
    <name evidence="1" type="ordered locus">TVNIR_2186</name>
</gene>
<evidence type="ECO:0008006" key="3">
    <source>
        <dbReference type="Google" id="ProtNLM"/>
    </source>
</evidence>
<organism evidence="1 2">
    <name type="scientific">Thioalkalivibrio nitratireducens (strain DSM 14787 / UNIQEM 213 / ALEN2)</name>
    <dbReference type="NCBI Taxonomy" id="1255043"/>
    <lineage>
        <taxon>Bacteria</taxon>
        <taxon>Pseudomonadati</taxon>
        <taxon>Pseudomonadota</taxon>
        <taxon>Gammaproteobacteria</taxon>
        <taxon>Chromatiales</taxon>
        <taxon>Ectothiorhodospiraceae</taxon>
        <taxon>Thioalkalivibrio</taxon>
    </lineage>
</organism>
<proteinExistence type="predicted"/>
<dbReference type="EMBL" id="CP003989">
    <property type="protein sequence ID" value="AGA33842.1"/>
    <property type="molecule type" value="Genomic_DNA"/>
</dbReference>
<dbReference type="PATRIC" id="fig|1255043.3.peg.2205"/>
<dbReference type="KEGG" id="tni:TVNIR_2186"/>
<keyword evidence="2" id="KW-1185">Reference proteome</keyword>
<dbReference type="Pfam" id="PF09694">
    <property type="entry name" value="Gcw_chp"/>
    <property type="match status" value="1"/>
</dbReference>
<dbReference type="NCBIfam" id="TIGR02001">
    <property type="entry name" value="gcw_chp"/>
    <property type="match status" value="1"/>
</dbReference>
<dbReference type="InterPro" id="IPR010239">
    <property type="entry name" value="CHP02001"/>
</dbReference>
<dbReference type="STRING" id="1255043.TVNIR_2186"/>
<accession>L0DXV0</accession>
<evidence type="ECO:0000313" key="2">
    <source>
        <dbReference type="Proteomes" id="UP000010809"/>
    </source>
</evidence>
<name>L0DXV0_THIND</name>
<dbReference type="AlphaFoldDB" id="L0DXV0"/>
<evidence type="ECO:0000313" key="1">
    <source>
        <dbReference type="EMBL" id="AGA33842.1"/>
    </source>
</evidence>